<feature type="coiled-coil region" evidence="1">
    <location>
        <begin position="3"/>
        <end position="60"/>
    </location>
</feature>
<evidence type="ECO:0000256" key="1">
    <source>
        <dbReference type="SAM" id="Coils"/>
    </source>
</evidence>
<feature type="transmembrane region" description="Helical" evidence="2">
    <location>
        <begin position="192"/>
        <end position="217"/>
    </location>
</feature>
<evidence type="ECO:0000313" key="3">
    <source>
        <dbReference type="EMBL" id="AJI24804.1"/>
    </source>
</evidence>
<dbReference type="AlphaFoldDB" id="A0A0B6AY27"/>
<gene>
    <name evidence="3" type="ORF">BG04_5329</name>
</gene>
<dbReference type="KEGG" id="bmeg:BG04_5329"/>
<dbReference type="PANTHER" id="PTHR41307:SF1">
    <property type="entry name" value="MEMBRANE PROTEIN"/>
    <property type="match status" value="1"/>
</dbReference>
<keyword evidence="2" id="KW-0812">Transmembrane</keyword>
<keyword evidence="2" id="KW-0472">Membrane</keyword>
<dbReference type="Gene3D" id="1.10.1900.10">
    <property type="entry name" value="c-terminal domain of poly(a) binding protein"/>
    <property type="match status" value="1"/>
</dbReference>
<organism evidence="3 4">
    <name type="scientific">Priestia megaterium (strain ATCC 14581 / DSM 32 / CCUG 1817 / JCM 2506 / NBRC 15308 / NCIMB 9376 / NCTC 10342 / NRRL B-14308 / VKM B-512 / Ford 19)</name>
    <name type="common">Bacillus megaterium</name>
    <dbReference type="NCBI Taxonomy" id="1348623"/>
    <lineage>
        <taxon>Bacteria</taxon>
        <taxon>Bacillati</taxon>
        <taxon>Bacillota</taxon>
        <taxon>Bacilli</taxon>
        <taxon>Bacillales</taxon>
        <taxon>Bacillaceae</taxon>
        <taxon>Priestia</taxon>
    </lineage>
</organism>
<sequence>MNAKELIQLNNKKRKELTKENEEYYDNMLVYIRTSVSVSEQQAEELLMELLDHLIDAQAEGKRAEEVFGENLRTYCDEMIKQLPKEPLKSTAFFISFLLLQLASLMAIVSGIGNIVVHYVKDSSQTVYIGTAIVTFVIVAAIISLDVFLLLKWIQKSVYKISNKIKDFFLLFVLIFISLAGMVFLPKLIPPFGYVIEVGGFLYLAAGAVTLIVLRWLNSKYQITK</sequence>
<dbReference type="RefSeq" id="WP_034651127.1">
    <property type="nucleotide sequence ID" value="NZ_BCVB01000011.1"/>
</dbReference>
<dbReference type="HOGENOM" id="CLU_085026_2_0_9"/>
<dbReference type="PANTHER" id="PTHR41307">
    <property type="entry name" value="MEMBRANE PROTEIN-RELATED"/>
    <property type="match status" value="1"/>
</dbReference>
<keyword evidence="1" id="KW-0175">Coiled coil</keyword>
<evidence type="ECO:0000313" key="4">
    <source>
        <dbReference type="Proteomes" id="UP000031829"/>
    </source>
</evidence>
<reference evidence="3 4" key="1">
    <citation type="journal article" date="2015" name="Genome Announc.">
        <title>Complete genome sequences for 35 biothreat assay-relevant bacillus species.</title>
        <authorList>
            <person name="Johnson S.L."/>
            <person name="Daligault H.E."/>
            <person name="Davenport K.W."/>
            <person name="Jaissle J."/>
            <person name="Frey K.G."/>
            <person name="Ladner J.T."/>
            <person name="Broomall S.M."/>
            <person name="Bishop-Lilly K.A."/>
            <person name="Bruce D.C."/>
            <person name="Gibbons H.S."/>
            <person name="Coyne S.R."/>
            <person name="Lo C.C."/>
            <person name="Meincke L."/>
            <person name="Munk A.C."/>
            <person name="Koroleva G.I."/>
            <person name="Rosenzweig C.N."/>
            <person name="Palacios G.F."/>
            <person name="Redden C.L."/>
            <person name="Minogue T.D."/>
            <person name="Chain P.S."/>
        </authorList>
    </citation>
    <scope>NUCLEOTIDE SEQUENCE [LARGE SCALE GENOMIC DNA]</scope>
    <source>
        <strain evidence="4">ATCC 14581 / DSM 32 / JCM 2506 / NBRC 15308 / NCIMB 9376 / NCTC 10342 / NRRL B-14308 / VKM B-512</strain>
    </source>
</reference>
<feature type="transmembrane region" description="Helical" evidence="2">
    <location>
        <begin position="91"/>
        <end position="120"/>
    </location>
</feature>
<dbReference type="Pfam" id="PF06570">
    <property type="entry name" value="DUF1129"/>
    <property type="match status" value="1"/>
</dbReference>
<evidence type="ECO:0008006" key="5">
    <source>
        <dbReference type="Google" id="ProtNLM"/>
    </source>
</evidence>
<accession>A0A0B6AY27</accession>
<dbReference type="Proteomes" id="UP000031829">
    <property type="component" value="Chromosome"/>
</dbReference>
<proteinExistence type="predicted"/>
<dbReference type="GeneID" id="93643278"/>
<keyword evidence="2" id="KW-1133">Transmembrane helix</keyword>
<name>A0A0B6AY27_PRIM2</name>
<dbReference type="SUPFAM" id="SSF158560">
    <property type="entry name" value="BH3980-like"/>
    <property type="match status" value="1"/>
</dbReference>
<evidence type="ECO:0000256" key="2">
    <source>
        <dbReference type="SAM" id="Phobius"/>
    </source>
</evidence>
<dbReference type="EMBL" id="CP009920">
    <property type="protein sequence ID" value="AJI24804.1"/>
    <property type="molecule type" value="Genomic_DNA"/>
</dbReference>
<protein>
    <recommendedName>
        <fullName evidence="5">DUF1129 family protein</fullName>
    </recommendedName>
</protein>
<feature type="transmembrane region" description="Helical" evidence="2">
    <location>
        <begin position="126"/>
        <end position="148"/>
    </location>
</feature>
<dbReference type="InterPro" id="IPR009214">
    <property type="entry name" value="DUF1129"/>
</dbReference>
<feature type="transmembrane region" description="Helical" evidence="2">
    <location>
        <begin position="168"/>
        <end position="186"/>
    </location>
</feature>